<evidence type="ECO:0000313" key="8">
    <source>
        <dbReference type="Proteomes" id="UP000321832"/>
    </source>
</evidence>
<keyword evidence="4" id="KW-0378">Hydrolase</keyword>
<dbReference type="InterPro" id="IPR020568">
    <property type="entry name" value="Ribosomal_Su5_D2-typ_SF"/>
</dbReference>
<reference evidence="7 8" key="1">
    <citation type="submission" date="2019-08" db="EMBL/GenBank/DDBJ databases">
        <authorList>
            <person name="Khan S.A."/>
            <person name="Jeon C.O."/>
            <person name="Jeong S.E."/>
        </authorList>
    </citation>
    <scope>NUCLEOTIDE SEQUENCE [LARGE SCALE GENOMIC DNA]</scope>
    <source>
        <strain evidence="8">IMCC1728</strain>
    </source>
</reference>
<evidence type="ECO:0000256" key="4">
    <source>
        <dbReference type="ARBA" id="ARBA00022801"/>
    </source>
</evidence>
<comment type="caution">
    <text evidence="7">The sequence shown here is derived from an EMBL/GenBank/DDBJ whole genome shotgun (WGS) entry which is preliminary data.</text>
</comment>
<keyword evidence="3" id="KW-0255">Endonuclease</keyword>
<evidence type="ECO:0000256" key="3">
    <source>
        <dbReference type="ARBA" id="ARBA00022759"/>
    </source>
</evidence>
<evidence type="ECO:0000256" key="5">
    <source>
        <dbReference type="ARBA" id="ARBA00022884"/>
    </source>
</evidence>
<evidence type="ECO:0000256" key="6">
    <source>
        <dbReference type="SAM" id="MobiDB-lite"/>
    </source>
</evidence>
<keyword evidence="2" id="KW-0540">Nuclease</keyword>
<dbReference type="GO" id="GO:0004526">
    <property type="term" value="F:ribonuclease P activity"/>
    <property type="evidence" value="ECO:0007669"/>
    <property type="project" value="InterPro"/>
</dbReference>
<dbReference type="SUPFAM" id="SSF54211">
    <property type="entry name" value="Ribosomal protein S5 domain 2-like"/>
    <property type="match status" value="1"/>
</dbReference>
<dbReference type="InterPro" id="IPR000100">
    <property type="entry name" value="RNase_P"/>
</dbReference>
<sequence length="150" mass="16123">MVRSVDFERVLRCPPRARTAHFALHHLQGRPTPAAKPAPRSGSGELSTGEVPVAVVPVDDSLAKGSDDGSAHWLGLVIPKRHARRSVTRSLLKRQIRVAASSHEPSLPGGLWVVRLRAGFDRQAFPSAASTALSAAARAELVTLFQRASR</sequence>
<dbReference type="InterPro" id="IPR014721">
    <property type="entry name" value="Ribsml_uS5_D2-typ_fold_subgr"/>
</dbReference>
<dbReference type="AlphaFoldDB" id="A0A5C6U4P9"/>
<dbReference type="Gene3D" id="3.30.230.10">
    <property type="match status" value="1"/>
</dbReference>
<dbReference type="GO" id="GO:0000049">
    <property type="term" value="F:tRNA binding"/>
    <property type="evidence" value="ECO:0007669"/>
    <property type="project" value="InterPro"/>
</dbReference>
<accession>A0A5C6U4P9</accession>
<dbReference type="Proteomes" id="UP000321832">
    <property type="component" value="Unassembled WGS sequence"/>
</dbReference>
<gene>
    <name evidence="7" type="ORF">FSC37_20090</name>
</gene>
<keyword evidence="5" id="KW-0694">RNA-binding</keyword>
<keyword evidence="8" id="KW-1185">Reference proteome</keyword>
<protein>
    <submittedName>
        <fullName evidence="7">Ribonuclease P protein component</fullName>
    </submittedName>
</protein>
<proteinExistence type="predicted"/>
<keyword evidence="1" id="KW-0819">tRNA processing</keyword>
<evidence type="ECO:0000256" key="1">
    <source>
        <dbReference type="ARBA" id="ARBA00022694"/>
    </source>
</evidence>
<feature type="region of interest" description="Disordered" evidence="6">
    <location>
        <begin position="26"/>
        <end position="51"/>
    </location>
</feature>
<name>A0A5C6U4P9_9BURK</name>
<evidence type="ECO:0000256" key="2">
    <source>
        <dbReference type="ARBA" id="ARBA00022722"/>
    </source>
</evidence>
<dbReference type="EMBL" id="VOPW01000001">
    <property type="protein sequence ID" value="TXC67580.1"/>
    <property type="molecule type" value="Genomic_DNA"/>
</dbReference>
<dbReference type="GO" id="GO:0008033">
    <property type="term" value="P:tRNA processing"/>
    <property type="evidence" value="ECO:0007669"/>
    <property type="project" value="UniProtKB-KW"/>
</dbReference>
<organism evidence="7 8">
    <name type="scientific">Piscinibacter aquaticus</name>
    <dbReference type="NCBI Taxonomy" id="392597"/>
    <lineage>
        <taxon>Bacteria</taxon>
        <taxon>Pseudomonadati</taxon>
        <taxon>Pseudomonadota</taxon>
        <taxon>Betaproteobacteria</taxon>
        <taxon>Burkholderiales</taxon>
        <taxon>Sphaerotilaceae</taxon>
        <taxon>Piscinibacter</taxon>
    </lineage>
</organism>
<evidence type="ECO:0000313" key="7">
    <source>
        <dbReference type="EMBL" id="TXC67580.1"/>
    </source>
</evidence>
<dbReference type="Pfam" id="PF00825">
    <property type="entry name" value="Ribonuclease_P"/>
    <property type="match status" value="1"/>
</dbReference>